<proteinExistence type="predicted"/>
<feature type="region of interest" description="Disordered" evidence="1">
    <location>
        <begin position="165"/>
        <end position="184"/>
    </location>
</feature>
<protein>
    <submittedName>
        <fullName evidence="2">Uncharacterized protein</fullName>
    </submittedName>
</protein>
<organism evidence="2 3">
    <name type="scientific">Lithospermum erythrorhizon</name>
    <name type="common">Purple gromwell</name>
    <name type="synonym">Lithospermum officinale var. erythrorhizon</name>
    <dbReference type="NCBI Taxonomy" id="34254"/>
    <lineage>
        <taxon>Eukaryota</taxon>
        <taxon>Viridiplantae</taxon>
        <taxon>Streptophyta</taxon>
        <taxon>Embryophyta</taxon>
        <taxon>Tracheophyta</taxon>
        <taxon>Spermatophyta</taxon>
        <taxon>Magnoliopsida</taxon>
        <taxon>eudicotyledons</taxon>
        <taxon>Gunneridae</taxon>
        <taxon>Pentapetalae</taxon>
        <taxon>asterids</taxon>
        <taxon>lamiids</taxon>
        <taxon>Boraginales</taxon>
        <taxon>Boraginaceae</taxon>
        <taxon>Boraginoideae</taxon>
        <taxon>Lithospermeae</taxon>
        <taxon>Lithospermum</taxon>
    </lineage>
</organism>
<evidence type="ECO:0000313" key="3">
    <source>
        <dbReference type="Proteomes" id="UP001454036"/>
    </source>
</evidence>
<evidence type="ECO:0000313" key="2">
    <source>
        <dbReference type="EMBL" id="GAA0151073.1"/>
    </source>
</evidence>
<keyword evidence="3" id="KW-1185">Reference proteome</keyword>
<sequence length="210" mass="24231">MERWMLLQRFRNPKMRAWKLRVSNVKDNSKDNYENILFEFSGSVYDSSLGDPSSESSYNSDVFSQFRIEEFNESRNNLKSSNKVTRVNIAMNHIGRTGNFLKGDVDWTLKRKWNRIDEDEIRFIHRRRILKPIANEVEPFGRVGNELTIDEGFNLGFRLDEDEDSSRASTLDHDPGSSIGMDVGYANVDDEADEEVDHAYGSSNGLNEGY</sequence>
<reference evidence="2 3" key="1">
    <citation type="submission" date="2024-01" db="EMBL/GenBank/DDBJ databases">
        <title>The complete chloroplast genome sequence of Lithospermum erythrorhizon: insights into the phylogenetic relationship among Boraginaceae species and the maternal lineages of purple gromwells.</title>
        <authorList>
            <person name="Okada T."/>
            <person name="Watanabe K."/>
        </authorList>
    </citation>
    <scope>NUCLEOTIDE SEQUENCE [LARGE SCALE GENOMIC DNA]</scope>
</reference>
<dbReference type="Proteomes" id="UP001454036">
    <property type="component" value="Unassembled WGS sequence"/>
</dbReference>
<accession>A0AAV3PIK5</accession>
<gene>
    <name evidence="2" type="ORF">LIER_37228</name>
</gene>
<dbReference type="AlphaFoldDB" id="A0AAV3PIK5"/>
<name>A0AAV3PIK5_LITER</name>
<dbReference type="EMBL" id="BAABME010017709">
    <property type="protein sequence ID" value="GAA0151073.1"/>
    <property type="molecule type" value="Genomic_DNA"/>
</dbReference>
<comment type="caution">
    <text evidence="2">The sequence shown here is derived from an EMBL/GenBank/DDBJ whole genome shotgun (WGS) entry which is preliminary data.</text>
</comment>
<evidence type="ECO:0000256" key="1">
    <source>
        <dbReference type="SAM" id="MobiDB-lite"/>
    </source>
</evidence>